<dbReference type="EMBL" id="BMXT01000001">
    <property type="protein sequence ID" value="GGY23895.1"/>
    <property type="molecule type" value="Genomic_DNA"/>
</dbReference>
<organism evidence="2 3">
    <name type="scientific">Rhodanobacter panaciterrae</name>
    <dbReference type="NCBI Taxonomy" id="490572"/>
    <lineage>
        <taxon>Bacteria</taxon>
        <taxon>Pseudomonadati</taxon>
        <taxon>Pseudomonadota</taxon>
        <taxon>Gammaproteobacteria</taxon>
        <taxon>Lysobacterales</taxon>
        <taxon>Rhodanobacteraceae</taxon>
        <taxon>Rhodanobacter</taxon>
    </lineage>
</organism>
<reference evidence="3" key="1">
    <citation type="journal article" date="2019" name="Int. J. Syst. Evol. Microbiol.">
        <title>The Global Catalogue of Microorganisms (GCM) 10K type strain sequencing project: providing services to taxonomists for standard genome sequencing and annotation.</title>
        <authorList>
            <consortium name="The Broad Institute Genomics Platform"/>
            <consortium name="The Broad Institute Genome Sequencing Center for Infectious Disease"/>
            <person name="Wu L."/>
            <person name="Ma J."/>
        </authorList>
    </citation>
    <scope>NUCLEOTIDE SEQUENCE [LARGE SCALE GENOMIC DNA]</scope>
    <source>
        <strain evidence="3">KCTC 22232</strain>
    </source>
</reference>
<evidence type="ECO:0000313" key="2">
    <source>
        <dbReference type="EMBL" id="GGY23895.1"/>
    </source>
</evidence>
<dbReference type="SUPFAM" id="SSF56300">
    <property type="entry name" value="Metallo-dependent phosphatases"/>
    <property type="match status" value="1"/>
</dbReference>
<dbReference type="InterPro" id="IPR004843">
    <property type="entry name" value="Calcineurin-like_PHP"/>
</dbReference>
<keyword evidence="3" id="KW-1185">Reference proteome</keyword>
<protein>
    <submittedName>
        <fullName evidence="2">Metallophosphoesterase</fullName>
    </submittedName>
</protein>
<dbReference type="Gene3D" id="3.60.21.10">
    <property type="match status" value="1"/>
</dbReference>
<comment type="caution">
    <text evidence="2">The sequence shown here is derived from an EMBL/GenBank/DDBJ whole genome shotgun (WGS) entry which is preliminary data.</text>
</comment>
<dbReference type="PANTHER" id="PTHR43143:SF6">
    <property type="entry name" value="BLL3016 PROTEIN"/>
    <property type="match status" value="1"/>
</dbReference>
<evidence type="ECO:0000313" key="3">
    <source>
        <dbReference type="Proteomes" id="UP000621898"/>
    </source>
</evidence>
<dbReference type="InterPro" id="IPR051918">
    <property type="entry name" value="STPP_CPPED1"/>
</dbReference>
<sequence>MQGEGSPGIYGHPIPGRGRSTIHPCGVFIMQDNHDNEAGGRRQFLKCMAWAGAGTLWLMKGGVLRAQPLGDGAATASMADASFSFAQISDSHIGFHKAPNMDVVGTLRASVALVNAQAARPDFLLHTGDLTHLSKPEEFDTLTGVMQESHARKVFYVPGEHDVIGDNGAEFFRRFGERQQTGGWYSFDHRGVHFVGLINVLDLKAGGLGSLGMEQLAWLKKDLAGLSAETPLVVFAHMPLWPLYPPWGWGTDDSAEAMSLLRRFGSVSVLNGHIHQIQQKVEGNITFYTARSTAYPQPAPGVGPGPGPMKEVAPGALHRYLGIRDVRHVQGRQALAVTEEVLS</sequence>
<proteinExistence type="predicted"/>
<accession>A0ABQ2ZV63</accession>
<dbReference type="Pfam" id="PF00149">
    <property type="entry name" value="Metallophos"/>
    <property type="match status" value="1"/>
</dbReference>
<name>A0ABQ2ZV63_9GAMM</name>
<feature type="domain" description="Calcineurin-like phosphoesterase" evidence="1">
    <location>
        <begin position="84"/>
        <end position="276"/>
    </location>
</feature>
<evidence type="ECO:0000259" key="1">
    <source>
        <dbReference type="Pfam" id="PF00149"/>
    </source>
</evidence>
<dbReference type="PANTHER" id="PTHR43143">
    <property type="entry name" value="METALLOPHOSPHOESTERASE, CALCINEURIN SUPERFAMILY"/>
    <property type="match status" value="1"/>
</dbReference>
<dbReference type="Proteomes" id="UP000621898">
    <property type="component" value="Unassembled WGS sequence"/>
</dbReference>
<dbReference type="InterPro" id="IPR029052">
    <property type="entry name" value="Metallo-depent_PP-like"/>
</dbReference>
<gene>
    <name evidence="2" type="ORF">GCM10008098_16830</name>
</gene>